<sequence>MDPRAHAPLWHLSAEHFFQKLKAMQNDIGYGSARLHELLKAFPLRKKAERIAVGNVTHFITNANLIAVLKPFGRLDNSCWADARREAFITLNDGVRLSQIPARLEIKTKGVITPVYVGYGFVSICYVAATTPHGLSAPAGLISQDAGVGTKD</sequence>
<dbReference type="EMBL" id="CP092863">
    <property type="protein sequence ID" value="UYV60639.1"/>
    <property type="molecule type" value="Genomic_DNA"/>
</dbReference>
<accession>A0ABY6JX98</accession>
<reference evidence="1 2" key="1">
    <citation type="submission" date="2022-01" db="EMBL/GenBank/DDBJ databases">
        <title>A chromosomal length assembly of Cordylochernes scorpioides.</title>
        <authorList>
            <person name="Zeh D."/>
            <person name="Zeh J."/>
        </authorList>
    </citation>
    <scope>NUCLEOTIDE SEQUENCE [LARGE SCALE GENOMIC DNA]</scope>
    <source>
        <strain evidence="1">IN4F17</strain>
        <tissue evidence="1">Whole Body</tissue>
    </source>
</reference>
<proteinExistence type="predicted"/>
<name>A0ABY6JX98_9ARAC</name>
<gene>
    <name evidence="1" type="ORF">LAZ67_1001741</name>
</gene>
<evidence type="ECO:0000313" key="1">
    <source>
        <dbReference type="EMBL" id="UYV60639.1"/>
    </source>
</evidence>
<organism evidence="1 2">
    <name type="scientific">Cordylochernes scorpioides</name>
    <dbReference type="NCBI Taxonomy" id="51811"/>
    <lineage>
        <taxon>Eukaryota</taxon>
        <taxon>Metazoa</taxon>
        <taxon>Ecdysozoa</taxon>
        <taxon>Arthropoda</taxon>
        <taxon>Chelicerata</taxon>
        <taxon>Arachnida</taxon>
        <taxon>Pseudoscorpiones</taxon>
        <taxon>Cheliferoidea</taxon>
        <taxon>Chernetidae</taxon>
        <taxon>Cordylochernes</taxon>
    </lineage>
</organism>
<dbReference type="Proteomes" id="UP001235939">
    <property type="component" value="Chromosome 01"/>
</dbReference>
<evidence type="ECO:0000313" key="2">
    <source>
        <dbReference type="Proteomes" id="UP001235939"/>
    </source>
</evidence>
<protein>
    <submittedName>
        <fullName evidence="1">Uncharacterized protein</fullName>
    </submittedName>
</protein>
<keyword evidence="2" id="KW-1185">Reference proteome</keyword>